<reference evidence="2 3" key="1">
    <citation type="submission" date="2016-09" db="EMBL/GenBank/DDBJ databases">
        <title>Extensive genetic diversity and differential bi-allelic expression allows diatom success in the polar Southern Ocean.</title>
        <authorList>
            <consortium name="DOE Joint Genome Institute"/>
            <person name="Mock T."/>
            <person name="Otillar R.P."/>
            <person name="Strauss J."/>
            <person name="Dupont C."/>
            <person name="Frickenhaus S."/>
            <person name="Maumus F."/>
            <person name="Mcmullan M."/>
            <person name="Sanges R."/>
            <person name="Schmutz J."/>
            <person name="Toseland A."/>
            <person name="Valas R."/>
            <person name="Veluchamy A."/>
            <person name="Ward B.J."/>
            <person name="Allen A."/>
            <person name="Barry K."/>
            <person name="Falciatore A."/>
            <person name="Ferrante M."/>
            <person name="Fortunato A.E."/>
            <person name="Gloeckner G."/>
            <person name="Gruber A."/>
            <person name="Hipkin R."/>
            <person name="Janech M."/>
            <person name="Kroth P."/>
            <person name="Leese F."/>
            <person name="Lindquist E."/>
            <person name="Lyon B.R."/>
            <person name="Martin J."/>
            <person name="Mayer C."/>
            <person name="Parker M."/>
            <person name="Quesneville H."/>
            <person name="Raymond J."/>
            <person name="Uhlig C."/>
            <person name="Valentin K.U."/>
            <person name="Worden A.Z."/>
            <person name="Armbrust E.V."/>
            <person name="Bowler C."/>
            <person name="Green B."/>
            <person name="Moulton V."/>
            <person name="Van Oosterhout C."/>
            <person name="Grigoriev I."/>
        </authorList>
    </citation>
    <scope>NUCLEOTIDE SEQUENCE [LARGE SCALE GENOMIC DNA]</scope>
    <source>
        <strain evidence="2 3">CCMP1102</strain>
    </source>
</reference>
<proteinExistence type="predicted"/>
<dbReference type="GO" id="GO:0031123">
    <property type="term" value="P:RNA 3'-end processing"/>
    <property type="evidence" value="ECO:0007669"/>
    <property type="project" value="TreeGrafter"/>
</dbReference>
<gene>
    <name evidence="2" type="ORF">FRACYDRAFT_198884</name>
</gene>
<dbReference type="InParanoid" id="A0A1E7EM86"/>
<dbReference type="KEGG" id="fcy:FRACYDRAFT_198884"/>
<sequence length="130" mass="14993">MNSITAKKYNKSITENIYSIGRRLTVRDSDFKNIETIPRARVPVIKGIYKNANNPHSIDGSLQFDICLLNDIAVANSSLIKEYSEIDPKVRSLMILIKKWTKFHSINSAQDNYLSSYTWMNLVIFYLQCI</sequence>
<dbReference type="Gene3D" id="1.10.1410.10">
    <property type="match status" value="1"/>
</dbReference>
<evidence type="ECO:0000259" key="1">
    <source>
        <dbReference type="Pfam" id="PF22600"/>
    </source>
</evidence>
<evidence type="ECO:0000313" key="2">
    <source>
        <dbReference type="EMBL" id="OEU06957.1"/>
    </source>
</evidence>
<dbReference type="InterPro" id="IPR054708">
    <property type="entry name" value="MTPAP-like_central"/>
</dbReference>
<dbReference type="SUPFAM" id="SSF81631">
    <property type="entry name" value="PAP/OAS1 substrate-binding domain"/>
    <property type="match status" value="1"/>
</dbReference>
<accession>A0A1E7EM86</accession>
<dbReference type="Gene3D" id="3.30.460.10">
    <property type="entry name" value="Beta Polymerase, domain 2"/>
    <property type="match status" value="1"/>
</dbReference>
<evidence type="ECO:0000313" key="3">
    <source>
        <dbReference type="Proteomes" id="UP000095751"/>
    </source>
</evidence>
<feature type="non-terminal residue" evidence="2">
    <location>
        <position position="130"/>
    </location>
</feature>
<dbReference type="PANTHER" id="PTHR12271:SF40">
    <property type="entry name" value="POLY(A) RNA POLYMERASE GLD2"/>
    <property type="match status" value="1"/>
</dbReference>
<name>A0A1E7EM86_9STRA</name>
<dbReference type="Proteomes" id="UP000095751">
    <property type="component" value="Unassembled WGS sequence"/>
</dbReference>
<dbReference type="SUPFAM" id="SSF81301">
    <property type="entry name" value="Nucleotidyltransferase"/>
    <property type="match status" value="1"/>
</dbReference>
<feature type="domain" description="Poly(A) RNA polymerase mitochondrial-like central palm" evidence="1">
    <location>
        <begin position="14"/>
        <end position="85"/>
    </location>
</feature>
<dbReference type="PANTHER" id="PTHR12271">
    <property type="entry name" value="POLY A POLYMERASE CID PAP -RELATED"/>
    <property type="match status" value="1"/>
</dbReference>
<protein>
    <recommendedName>
        <fullName evidence="1">Poly(A) RNA polymerase mitochondrial-like central palm domain-containing protein</fullName>
    </recommendedName>
</protein>
<dbReference type="Pfam" id="PF22600">
    <property type="entry name" value="MTPAP-like_central"/>
    <property type="match status" value="1"/>
</dbReference>
<dbReference type="InterPro" id="IPR043519">
    <property type="entry name" value="NT_sf"/>
</dbReference>
<keyword evidence="3" id="KW-1185">Reference proteome</keyword>
<organism evidence="2 3">
    <name type="scientific">Fragilariopsis cylindrus CCMP1102</name>
    <dbReference type="NCBI Taxonomy" id="635003"/>
    <lineage>
        <taxon>Eukaryota</taxon>
        <taxon>Sar</taxon>
        <taxon>Stramenopiles</taxon>
        <taxon>Ochrophyta</taxon>
        <taxon>Bacillariophyta</taxon>
        <taxon>Bacillariophyceae</taxon>
        <taxon>Bacillariophycidae</taxon>
        <taxon>Bacillariales</taxon>
        <taxon>Bacillariaceae</taxon>
        <taxon>Fragilariopsis</taxon>
    </lineage>
</organism>
<dbReference type="GO" id="GO:0016779">
    <property type="term" value="F:nucleotidyltransferase activity"/>
    <property type="evidence" value="ECO:0007669"/>
    <property type="project" value="TreeGrafter"/>
</dbReference>
<dbReference type="OrthoDB" id="48241at2759"/>
<dbReference type="AlphaFoldDB" id="A0A1E7EM86"/>
<dbReference type="EMBL" id="KV784394">
    <property type="protein sequence ID" value="OEU06957.1"/>
    <property type="molecule type" value="Genomic_DNA"/>
</dbReference>